<dbReference type="Proteomes" id="UP000037784">
    <property type="component" value="Unassembled WGS sequence"/>
</dbReference>
<reference evidence="1 2" key="1">
    <citation type="journal article" date="2015" name="Genome Announc.">
        <title>Draft Genome Sequence of a Heterotrophic Facultative Anaerobic Thermophilic Bacterium, Ardenticatena maritima Strain 110ST.</title>
        <authorList>
            <person name="Kawaichi S."/>
            <person name="Yoshida T."/>
            <person name="Sako Y."/>
            <person name="Nakamura R."/>
        </authorList>
    </citation>
    <scope>NUCLEOTIDE SEQUENCE [LARGE SCALE GENOMIC DNA]</scope>
    <source>
        <strain evidence="1 2">110S</strain>
    </source>
</reference>
<name>A0A0N0RFL9_9CHLR</name>
<sequence length="245" mass="26931">MRTNFWSKTMPKQTLLTHLTPEVIMQTLYGDAPPTAYEHLAICPACQASRQEMRMALVALTQNLFRAPCPSPDELSEAAMQGTASLHIAQHLAKCADCRAEWHMLTHLAQLPLACPSFATLTDALRAHMRVLRATPASAPMPDTAPLRGAQAIAPYLFHTDIADIMIGIAPSDEMPNRYQMQGMLINKTNQRLRNVLLYGTATPVLNSEIDDEALFAFDNLPTGTYNLLISDGETALYLPDIAIA</sequence>
<dbReference type="EMBL" id="BBZA01000136">
    <property type="protein sequence ID" value="GAP63300.1"/>
    <property type="molecule type" value="Genomic_DNA"/>
</dbReference>
<proteinExistence type="predicted"/>
<dbReference type="InParanoid" id="A0A0N0RFL9"/>
<organism evidence="1 2">
    <name type="scientific">Ardenticatena maritima</name>
    <dbReference type="NCBI Taxonomy" id="872965"/>
    <lineage>
        <taxon>Bacteria</taxon>
        <taxon>Bacillati</taxon>
        <taxon>Chloroflexota</taxon>
        <taxon>Ardenticatenia</taxon>
        <taxon>Ardenticatenales</taxon>
        <taxon>Ardenticatenaceae</taxon>
        <taxon>Ardenticatena</taxon>
    </lineage>
</organism>
<gene>
    <name evidence="1" type="ORF">ARMA_1723</name>
</gene>
<accession>A0A0N0RFL9</accession>
<keyword evidence="2" id="KW-1185">Reference proteome</keyword>
<comment type="caution">
    <text evidence="1">The sequence shown here is derived from an EMBL/GenBank/DDBJ whole genome shotgun (WGS) entry which is preliminary data.</text>
</comment>
<dbReference type="STRING" id="872965.SE16_01115"/>
<evidence type="ECO:0008006" key="3">
    <source>
        <dbReference type="Google" id="ProtNLM"/>
    </source>
</evidence>
<reference evidence="2" key="2">
    <citation type="submission" date="2015-08" db="EMBL/GenBank/DDBJ databases">
        <title>Draft Genome Sequence of a Heterotrophic Facultative Anaerobic Bacterium Ardenticatena maritima Strain 110S.</title>
        <authorList>
            <person name="Kawaichi S."/>
            <person name="Yoshida T."/>
            <person name="Sako Y."/>
            <person name="Nakamura R."/>
        </authorList>
    </citation>
    <scope>NUCLEOTIDE SEQUENCE [LARGE SCALE GENOMIC DNA]</scope>
    <source>
        <strain evidence="2">110S</strain>
    </source>
</reference>
<evidence type="ECO:0000313" key="2">
    <source>
        <dbReference type="Proteomes" id="UP000037784"/>
    </source>
</evidence>
<protein>
    <recommendedName>
        <fullName evidence="3">Zinc-finger domain-containing protein</fullName>
    </recommendedName>
</protein>
<dbReference type="AlphaFoldDB" id="A0A0N0RFL9"/>
<evidence type="ECO:0000313" key="1">
    <source>
        <dbReference type="EMBL" id="GAP63300.1"/>
    </source>
</evidence>